<feature type="region of interest" description="Disordered" evidence="3">
    <location>
        <begin position="2799"/>
        <end position="2818"/>
    </location>
</feature>
<feature type="compositionally biased region" description="Low complexity" evidence="3">
    <location>
        <begin position="2838"/>
        <end position="2864"/>
    </location>
</feature>
<feature type="compositionally biased region" description="Acidic residues" evidence="3">
    <location>
        <begin position="671"/>
        <end position="683"/>
    </location>
</feature>
<dbReference type="GO" id="GO:0006281">
    <property type="term" value="P:DNA repair"/>
    <property type="evidence" value="ECO:0007669"/>
    <property type="project" value="TreeGrafter"/>
</dbReference>
<feature type="compositionally biased region" description="Basic residues" evidence="3">
    <location>
        <begin position="1"/>
        <end position="10"/>
    </location>
</feature>
<dbReference type="PANTHER" id="PTHR46459">
    <property type="entry name" value="E1A-BINDING PROTEIN P400-RELATED"/>
    <property type="match status" value="1"/>
</dbReference>
<dbReference type="Gene3D" id="3.40.50.10810">
    <property type="entry name" value="Tandem AAA-ATPase domain"/>
    <property type="match status" value="1"/>
</dbReference>
<reference evidence="5" key="1">
    <citation type="submission" date="2016-01" db="EMBL/GenBank/DDBJ databases">
        <title>Reference transcriptome for the parasite Schistocephalus solidus: insights into the molecular evolution of parasitism.</title>
        <authorList>
            <person name="Hebert F.O."/>
            <person name="Grambauer S."/>
            <person name="Barber I."/>
            <person name="Landry C.R."/>
            <person name="Aubin-Horth N."/>
        </authorList>
    </citation>
    <scope>NUCLEOTIDE SEQUENCE</scope>
</reference>
<dbReference type="GO" id="GO:0000812">
    <property type="term" value="C:Swr1 complex"/>
    <property type="evidence" value="ECO:0007669"/>
    <property type="project" value="TreeGrafter"/>
</dbReference>
<feature type="region of interest" description="Disordered" evidence="3">
    <location>
        <begin position="2829"/>
        <end position="2864"/>
    </location>
</feature>
<evidence type="ECO:0000313" key="5">
    <source>
        <dbReference type="EMBL" id="JAP53311.1"/>
    </source>
</evidence>
<feature type="compositionally biased region" description="Polar residues" evidence="3">
    <location>
        <begin position="579"/>
        <end position="594"/>
    </location>
</feature>
<evidence type="ECO:0000256" key="3">
    <source>
        <dbReference type="SAM" id="MobiDB-lite"/>
    </source>
</evidence>
<dbReference type="SUPFAM" id="SSF52540">
    <property type="entry name" value="P-loop containing nucleoside triphosphate hydrolases"/>
    <property type="match status" value="1"/>
</dbReference>
<name>A0A0X3PN17_SCHSO</name>
<evidence type="ECO:0000256" key="2">
    <source>
        <dbReference type="ARBA" id="ARBA00023242"/>
    </source>
</evidence>
<dbReference type="SMART" id="SM00573">
    <property type="entry name" value="HSA"/>
    <property type="match status" value="1"/>
</dbReference>
<feature type="compositionally biased region" description="Polar residues" evidence="3">
    <location>
        <begin position="2545"/>
        <end position="2562"/>
    </location>
</feature>
<feature type="region of interest" description="Disordered" evidence="3">
    <location>
        <begin position="3352"/>
        <end position="3372"/>
    </location>
</feature>
<dbReference type="InterPro" id="IPR027417">
    <property type="entry name" value="P-loop_NTPase"/>
</dbReference>
<dbReference type="InterPro" id="IPR038718">
    <property type="entry name" value="SNF2-like_sf"/>
</dbReference>
<dbReference type="GO" id="GO:0003682">
    <property type="term" value="F:chromatin binding"/>
    <property type="evidence" value="ECO:0007669"/>
    <property type="project" value="TreeGrafter"/>
</dbReference>
<sequence length="3449" mass="366312">MKMVSKRRTIKAGTANQKLENTSPPVTQKEPLQSIVNPSNSTIRELELLDLESSLLSSSNLPVLTIKPDELPGGANGPLNRLQVSSTQKNPWIHLIPHSGALKNNQKNVVYNYLYIPHKRRRSEIASPIQSADVEVACDRNDLRTEIAQEAKREASVLQQISKLAKQGLWSATRLPKVMEPHRGRVHWDFLLDEARWMATDFSEERKWKKQTARKLAYSARAFCLMKQELQRRDDEAIDRERRKGATVIARMVRQWWDGVSNTVEAWVLLANQRRWRSTLVQNKNKIIALTDLGPTWLARAINETLPDSFDSDLTQNAAIGCLSEPEDADWRPPSALKSIDLEESTDVGEIRATSITTTNSSSSCSRVASFESLVDAGDAFSDFHCPQTPTSPFSCEKFTWGLPRVFPPPSHHLGAGHSQATREPTDRRTDGLCSSPSQQSTLTSSDSSLSMDKEEVQELEADNRLLLEHVLEPYILNGWSPCDTGAQPKRPLLESVLSTLPLPIESTRSQEERFPDTRLERECAASLEDHRGQQSTVDVLRYEASVPLAQVLPPGYQTVTVPPTVNDENRITTLNDNQSVSGRQLRSTRNSRGPSAAATAAKRALLLPAPRVLRRTALHSGLVNGLPPHEKHNFVHHHHPSPHSDGLIPEVDREKTSPSSPDIGSLDSDLTMETELDSDDGNESTHSVCSSSASNQTVNDRPERRLTVPPWHQEHYGGPDQQQQLTPRQLRRLALEVASLKRIRPTTVDWPRLLPSFGPICRIPFLPTTSHYSAVAWLHASYNRRTPACLLSPMPSSSDAELTLAAHLGQLAVLRPDSSSSASSSLPSSGPTTGDWGPHLIVCPHVLLPAWRNRLAYFCPGLRVVCIAGGADSGNTEPAGTGRRLRRSITRGQVNICLTSFAALRSRPSRYSSIKWSLVILDQAQHLTSVRCPSACATEDENERPLSRSDRALSFAYNQYGAASTQPTVCSGSEGSSLGDVQRGGAVGASSPLDFRPASANLLNGADAAPLSVENDALTHTASTTSTLPELVELIIESLSSARQRILIYSADLPAGLSHVRTLFHLLLTSANPTEAILKETANLVGLPSIFKTSAAVDAAASTNHMLSRNEVVKMLDPFIFRFEEDEEWDLFVKERIVSCSLSEPQRVLHDLILRDKSCERAVKSGSLVDLLTTMSAGVGACVHPCLGAGSAVSQSKLFQFSLAGLLEDASPPPGPLRFPLTSPTTASAGVRAAGFGGNPLSFCTTSDVLTAVRQLRAEQEQPLFLTSALSLCSAVDTPKHLRQRLIELLPQPADLERGRPSAETAPTGTLTENSVVKTVDQSLLLSISENRPNGVLKRHPNRNAKDALNSAVLRAKRIRLADCNGDDHEEPTPEGVKRDPECSALSRSMGLPFISSELLDMLLLEESAYASATQRALKPEGVPPVVKSAFNSSPMKKKLVLSDGLEMTAANEPPLSTDSKVAHNLVIQKKRIMCMPKDFSDWYSSLTCQLLLIPSVGQAVGRHCNSPVGNANDNYDNYIWNVVGHQLNDLVRTGPSALSNLLCVRDSVVATPPLLKTCLPSVQSPDSFCQSLLVAVAEKIGPYLQYLLPFLPSSRWLSRSASSHPRFALSFTASSGKLVALQNLLKDLISGESPPPVSDHDTQNNVYHSRVPWRPRCILLVAHRTTCLDLLQAWLTSHPVFSAFSHLRLPSDHLDTTAELNSCLERVNNWPLGSHGPLLVLVHARAPSLSLAALRAGPDTRVVVLDADWRIEVVDGLRTKLRTWALNGLVDAHSPSARSLMSTVKQSPSTMSPPPPALLQVYRLVTESDTRGSIEACLSETAAVRLLPGSVFMTASPATAAKTAAVSGASAVARRSQLLARVQPNVVQELLTRLHRRAVRGSKSALSRPSISDVRASDNYGVRPPPHQQEEEELDAEEEEEDADEEEEECEDDSDSPSLFQNREPLSEPLLNQAFEMHEAPQDVQALYSSLAENMAMTAEFHDCSTCSRYPHHRYWESRAFSDNYSSLTRDLTDDQVDHHALDGCEFWAPVPSSHHQTGLCTEKNTLANEMGITDMELWEVGHFDVEQWAEEFNRLVSETPDIISFKPLSSAECVADAVGAFSSSPEPGVDDIPLFDLQRLPLWLPPRFEDAPLLGDHTLPAEGSSAQWPSMAEDESLVNFLTSAAVTPWGYSPEAMTEEDLPAVSVPPPAATVLCTTAVDPSVLALHSPFKFDVDRHGRATMSSTSSPLKRSAAVTASLGIRGAGGAFSTSAAVHRAAGVGGLAGLKRRRLTGAAAAAVAARLPANSKSSTLDNIPTTKDGALSVEADVTSVIPSSPLTHASSTVSSSIAAAAAAAASSLGPIGNGSTHGLSSGSSMQSLVISLSPSMSSSCPQLQHLEVPRPFYQRDQHTRPPRLRRSGAAALAAAGSRQSVGSSSFASGCSSAQSVLSNPSLLAKYAALPQNPALLAAGRTSGGGAGIAGGAGGVNQRQGSGANAPGMVAFKFGGPSGFSQTASMDSSNQLSSGGLSTGKPPEWSLYEEAGLFQCVAKLQNIPLGPPFQRSASSGAPATGTPQPSSTITPNFNLAEFFLNNYQPTRVYRSCRQCLLAFYKALATISAATTAMESAAAANVCDHFGESATLEKPSLSHSASVHHGLTGRKVKNKLKSSLSSSSLTSLAVSGNAMGLGSVGDSLNKQHSGPGTSAFAASATISRLKGYQFYQYLQSLVEPVVDVPTLKLTANLGSLSPSPQQLSQVLSVVNMTADNQSGLLRKCMLAALSSSTSTGSTTASTSSPATVSAPSAQYRTIAASAGLASSSPAVTASGGQQQQQHHHPHHYSPILMHRSQHHHHYQHHGGASPAGGSFSSSTGSASTAAVGSSAGVVGGSSGIPSGPVIQKNPTHIAALQEHNISPDTLITPAMVIKQKEEREARQRAEAASAAAAAAAAITLPQVPTAKPQGQFSAVASVGSSLLPVSSSSVGVAGATVGAGVSISSAISVRPTAQRSPGILPFSTASAFGNLHLSGAGSLSVSGGAAGTVLRYATPGTINVSTLGGQHKLLHHQSTSGGLLRRVGPADFVQSSAGTSGSPHQQLYTVSNASTGVHGAAGLAAASAGSRWLAVEQIQHLGGMSAVPARVSSFLPVNSSEMAAACSGCHVLSANIMPVTASMIGRRSVTLTAATPGSSPGAAAATGPVGIPFGLSSGSTSPPISSNSGLTVLASARSIGVGSTSPVGVYHQAANSSQGGAGITLLTGGGQMTTSIAAGSGHLSQIIRPRHPIRGTSIAHKFVRTLSTAGSTENTPFQRGLTASGGPMLGLHTVGGTVVHRTTTSTVGGGTASKDGSAVYHQQTIRSQSTDHLNSSNFIPLATRQRLGGPDGGATAASASSQRVVSDHRVFPSHLHSMGQQQQLQNPRQSGGPPVRRPPQQQPTFKQATAAATTSQYSVLFPQRRQCSPSQSSEHNQKQT</sequence>
<feature type="region of interest" description="Disordered" evidence="3">
    <location>
        <begin position="410"/>
        <end position="455"/>
    </location>
</feature>
<feature type="region of interest" description="Disordered" evidence="3">
    <location>
        <begin position="579"/>
        <end position="598"/>
    </location>
</feature>
<feature type="region of interest" description="Disordered" evidence="3">
    <location>
        <begin position="624"/>
        <end position="704"/>
    </location>
</feature>
<dbReference type="InterPro" id="IPR014012">
    <property type="entry name" value="HSA_dom"/>
</dbReference>
<keyword evidence="2" id="KW-0539">Nucleus</keyword>
<feature type="compositionally biased region" description="Low complexity" evidence="3">
    <location>
        <begin position="435"/>
        <end position="451"/>
    </location>
</feature>
<protein>
    <recommendedName>
        <fullName evidence="4">HSA domain-containing protein</fullName>
    </recommendedName>
</protein>
<feature type="region of interest" description="Disordered" evidence="3">
    <location>
        <begin position="1881"/>
        <end position="1945"/>
    </location>
</feature>
<gene>
    <name evidence="5" type="ORF">TR144042</name>
</gene>
<feature type="region of interest" description="Disordered" evidence="3">
    <location>
        <begin position="3385"/>
        <end position="3425"/>
    </location>
</feature>
<feature type="compositionally biased region" description="Acidic residues" evidence="3">
    <location>
        <begin position="1912"/>
        <end position="1937"/>
    </location>
</feature>
<evidence type="ECO:0000256" key="1">
    <source>
        <dbReference type="ARBA" id="ARBA00004123"/>
    </source>
</evidence>
<dbReference type="GO" id="GO:0005524">
    <property type="term" value="F:ATP binding"/>
    <property type="evidence" value="ECO:0007669"/>
    <property type="project" value="InterPro"/>
</dbReference>
<feature type="region of interest" description="Disordered" evidence="3">
    <location>
        <begin position="1"/>
        <end position="32"/>
    </location>
</feature>
<dbReference type="Pfam" id="PF07529">
    <property type="entry name" value="HSA"/>
    <property type="match status" value="1"/>
</dbReference>
<dbReference type="PROSITE" id="PS51204">
    <property type="entry name" value="HSA"/>
    <property type="match status" value="1"/>
</dbReference>
<accession>A0A0X3PN17</accession>
<dbReference type="GO" id="GO:0035267">
    <property type="term" value="C:NuA4 histone acetyltransferase complex"/>
    <property type="evidence" value="ECO:0007669"/>
    <property type="project" value="TreeGrafter"/>
</dbReference>
<feature type="region of interest" description="Disordered" evidence="3">
    <location>
        <begin position="2542"/>
        <end position="2562"/>
    </location>
</feature>
<feature type="compositionally biased region" description="Polar residues" evidence="3">
    <location>
        <begin position="685"/>
        <end position="700"/>
    </location>
</feature>
<feature type="compositionally biased region" description="Polar residues" evidence="3">
    <location>
        <begin position="14"/>
        <end position="32"/>
    </location>
</feature>
<feature type="region of interest" description="Disordered" evidence="3">
    <location>
        <begin position="2387"/>
        <end position="2406"/>
    </location>
</feature>
<feature type="compositionally biased region" description="Low complexity" evidence="3">
    <location>
        <begin position="3411"/>
        <end position="3423"/>
    </location>
</feature>
<dbReference type="InterPro" id="IPR000330">
    <property type="entry name" value="SNF2_N"/>
</dbReference>
<feature type="domain" description="HSA" evidence="4">
    <location>
        <begin position="175"/>
        <end position="251"/>
    </location>
</feature>
<evidence type="ECO:0000259" key="4">
    <source>
        <dbReference type="PROSITE" id="PS51204"/>
    </source>
</evidence>
<organism evidence="5">
    <name type="scientific">Schistocephalus solidus</name>
    <name type="common">Tapeworm</name>
    <dbReference type="NCBI Taxonomy" id="70667"/>
    <lineage>
        <taxon>Eukaryota</taxon>
        <taxon>Metazoa</taxon>
        <taxon>Spiralia</taxon>
        <taxon>Lophotrochozoa</taxon>
        <taxon>Platyhelminthes</taxon>
        <taxon>Cestoda</taxon>
        <taxon>Eucestoda</taxon>
        <taxon>Diphyllobothriidea</taxon>
        <taxon>Diphyllobothriidae</taxon>
        <taxon>Schistocephalus</taxon>
    </lineage>
</organism>
<dbReference type="Pfam" id="PF00176">
    <property type="entry name" value="SNF2-rel_dom"/>
    <property type="match status" value="1"/>
</dbReference>
<dbReference type="PANTHER" id="PTHR46459:SF1">
    <property type="entry name" value="E1A-BINDING PROTEIN P400"/>
    <property type="match status" value="1"/>
</dbReference>
<comment type="subcellular location">
    <subcellularLocation>
        <location evidence="1">Nucleus</location>
    </subcellularLocation>
</comment>
<proteinExistence type="predicted"/>
<dbReference type="EMBL" id="GEEE01009914">
    <property type="protein sequence ID" value="JAP53311.1"/>
    <property type="molecule type" value="Transcribed_RNA"/>
</dbReference>